<organism evidence="2 3">
    <name type="scientific">Malus domestica</name>
    <name type="common">Apple</name>
    <name type="synonym">Pyrus malus</name>
    <dbReference type="NCBI Taxonomy" id="3750"/>
    <lineage>
        <taxon>Eukaryota</taxon>
        <taxon>Viridiplantae</taxon>
        <taxon>Streptophyta</taxon>
        <taxon>Embryophyta</taxon>
        <taxon>Tracheophyta</taxon>
        <taxon>Spermatophyta</taxon>
        <taxon>Magnoliopsida</taxon>
        <taxon>eudicotyledons</taxon>
        <taxon>Gunneridae</taxon>
        <taxon>Pentapetalae</taxon>
        <taxon>rosids</taxon>
        <taxon>fabids</taxon>
        <taxon>Rosales</taxon>
        <taxon>Rosaceae</taxon>
        <taxon>Amygdaloideae</taxon>
        <taxon>Maleae</taxon>
        <taxon>Malus</taxon>
    </lineage>
</organism>
<feature type="signal peptide" evidence="1">
    <location>
        <begin position="1"/>
        <end position="21"/>
    </location>
</feature>
<dbReference type="EMBL" id="RDQH01000329">
    <property type="protein sequence ID" value="RXI02868.1"/>
    <property type="molecule type" value="Genomic_DNA"/>
</dbReference>
<evidence type="ECO:0000313" key="3">
    <source>
        <dbReference type="Proteomes" id="UP000290289"/>
    </source>
</evidence>
<keyword evidence="1" id="KW-0732">Signal</keyword>
<name>A0A498K651_MALDO</name>
<dbReference type="AlphaFoldDB" id="A0A498K651"/>
<comment type="caution">
    <text evidence="2">The sequence shown here is derived from an EMBL/GenBank/DDBJ whole genome shotgun (WGS) entry which is preliminary data.</text>
</comment>
<proteinExistence type="predicted"/>
<gene>
    <name evidence="2" type="ORF">DVH24_002946</name>
</gene>
<sequence>MNFYLIFLLILLVSLSHDLFAHSSLATRKVQDEDTKTKVARESSNDFRVKALPDLFHVNHQQLYYSSSVEGNHHHVKRKALQLYYSSSVEGNHHHVKRKALHEVHSGANPVSNSINSSAIEEVPSNRMTLIFFIIYVSFFAY</sequence>
<evidence type="ECO:0000256" key="1">
    <source>
        <dbReference type="SAM" id="SignalP"/>
    </source>
</evidence>
<keyword evidence="3" id="KW-1185">Reference proteome</keyword>
<protein>
    <submittedName>
        <fullName evidence="2">Uncharacterized protein</fullName>
    </submittedName>
</protein>
<dbReference type="Proteomes" id="UP000290289">
    <property type="component" value="Chromosome 3"/>
</dbReference>
<evidence type="ECO:0000313" key="2">
    <source>
        <dbReference type="EMBL" id="RXI02868.1"/>
    </source>
</evidence>
<feature type="chain" id="PRO_5019725902" evidence="1">
    <location>
        <begin position="22"/>
        <end position="142"/>
    </location>
</feature>
<accession>A0A498K651</accession>
<reference evidence="2 3" key="1">
    <citation type="submission" date="2018-10" db="EMBL/GenBank/DDBJ databases">
        <title>A high-quality apple genome assembly.</title>
        <authorList>
            <person name="Hu J."/>
        </authorList>
    </citation>
    <scope>NUCLEOTIDE SEQUENCE [LARGE SCALE GENOMIC DNA]</scope>
    <source>
        <strain evidence="3">cv. HFTH1</strain>
        <tissue evidence="2">Young leaf</tissue>
    </source>
</reference>